<keyword evidence="1" id="KW-0949">S-adenosyl-L-methionine</keyword>
<dbReference type="PROSITE" id="PS51918">
    <property type="entry name" value="RADICAL_SAM"/>
    <property type="match status" value="1"/>
</dbReference>
<evidence type="ECO:0000256" key="3">
    <source>
        <dbReference type="ARBA" id="ARBA00023004"/>
    </source>
</evidence>
<dbReference type="InterPro" id="IPR013785">
    <property type="entry name" value="Aldolase_TIM"/>
</dbReference>
<dbReference type="Proteomes" id="UP000000663">
    <property type="component" value="Chromosome"/>
</dbReference>
<dbReference type="STRING" id="351160.RCIX1549"/>
<dbReference type="InterPro" id="IPR058240">
    <property type="entry name" value="rSAM_sf"/>
</dbReference>
<evidence type="ECO:0000256" key="1">
    <source>
        <dbReference type="ARBA" id="ARBA00022691"/>
    </source>
</evidence>
<evidence type="ECO:0000313" key="6">
    <source>
        <dbReference type="EMBL" id="CAJ36802.1"/>
    </source>
</evidence>
<dbReference type="PANTHER" id="PTHR43726">
    <property type="entry name" value="3-METHYLORNITHINE SYNTHASE"/>
    <property type="match status" value="1"/>
</dbReference>
<dbReference type="AlphaFoldDB" id="Q0W491"/>
<dbReference type="OrthoDB" id="15118at2157"/>
<dbReference type="GO" id="GO:0046872">
    <property type="term" value="F:metal ion binding"/>
    <property type="evidence" value="ECO:0007669"/>
    <property type="project" value="UniProtKB-KW"/>
</dbReference>
<dbReference type="RefSeq" id="WP_012035756.1">
    <property type="nucleotide sequence ID" value="NC_009464.1"/>
</dbReference>
<proteinExistence type="predicted"/>
<dbReference type="EMBL" id="AM114193">
    <property type="protein sequence ID" value="CAJ36802.1"/>
    <property type="molecule type" value="Genomic_DNA"/>
</dbReference>
<evidence type="ECO:0000313" key="7">
    <source>
        <dbReference type="Proteomes" id="UP000000663"/>
    </source>
</evidence>
<dbReference type="PANTHER" id="PTHR43726:SF1">
    <property type="entry name" value="BIOTIN SYNTHASE"/>
    <property type="match status" value="1"/>
</dbReference>
<dbReference type="InterPro" id="IPR007197">
    <property type="entry name" value="rSAM"/>
</dbReference>
<dbReference type="SUPFAM" id="SSF102114">
    <property type="entry name" value="Radical SAM enzymes"/>
    <property type="match status" value="1"/>
</dbReference>
<evidence type="ECO:0000256" key="2">
    <source>
        <dbReference type="ARBA" id="ARBA00022723"/>
    </source>
</evidence>
<dbReference type="InterPro" id="IPR006638">
    <property type="entry name" value="Elp3/MiaA/NifB-like_rSAM"/>
</dbReference>
<protein>
    <recommendedName>
        <fullName evidence="5">Radical SAM core domain-containing protein</fullName>
    </recommendedName>
</protein>
<dbReference type="Gene3D" id="3.20.20.70">
    <property type="entry name" value="Aldolase class I"/>
    <property type="match status" value="1"/>
</dbReference>
<accession>Q0W491</accession>
<dbReference type="GO" id="GO:0016740">
    <property type="term" value="F:transferase activity"/>
    <property type="evidence" value="ECO:0007669"/>
    <property type="project" value="TreeGrafter"/>
</dbReference>
<organism evidence="6 7">
    <name type="scientific">Methanocella arvoryzae (strain DSM 22066 / NBRC 105507 / MRE50)</name>
    <dbReference type="NCBI Taxonomy" id="351160"/>
    <lineage>
        <taxon>Archaea</taxon>
        <taxon>Methanobacteriati</taxon>
        <taxon>Methanobacteriota</taxon>
        <taxon>Stenosarchaea group</taxon>
        <taxon>Methanomicrobia</taxon>
        <taxon>Methanocellales</taxon>
        <taxon>Methanocellaceae</taxon>
        <taxon>Methanocella</taxon>
    </lineage>
</organism>
<dbReference type="SMART" id="SM00729">
    <property type="entry name" value="Elp3"/>
    <property type="match status" value="1"/>
</dbReference>
<dbReference type="GO" id="GO:0051536">
    <property type="term" value="F:iron-sulfur cluster binding"/>
    <property type="evidence" value="ECO:0007669"/>
    <property type="project" value="UniProtKB-KW"/>
</dbReference>
<dbReference type="Pfam" id="PF04055">
    <property type="entry name" value="Radical_SAM"/>
    <property type="match status" value="1"/>
</dbReference>
<reference evidence="6 7" key="1">
    <citation type="journal article" date="2006" name="Science">
        <title>Genome of rice cluster I archaea -- the key methane producers in the rice rhizosphere.</title>
        <authorList>
            <person name="Erkel C."/>
            <person name="Kube M."/>
            <person name="Reinhardt R."/>
            <person name="Liesack W."/>
        </authorList>
    </citation>
    <scope>NUCLEOTIDE SEQUENCE [LARGE SCALE GENOMIC DNA]</scope>
    <source>
        <strain evidence="7">DSM 22066 / NBRC 105507 / MRE50</strain>
    </source>
</reference>
<keyword evidence="2" id="KW-0479">Metal-binding</keyword>
<keyword evidence="3" id="KW-0408">Iron</keyword>
<dbReference type="InterPro" id="IPR034422">
    <property type="entry name" value="HydE/PylB-like"/>
</dbReference>
<keyword evidence="4" id="KW-0411">Iron-sulfur</keyword>
<sequence length="330" mass="36162">MESSVRKKAELIETGGVTVDSSFAPYKSKATAGPGAGLESIFVNIDGHRVRLGVRQASRFSATIDDGIVVISAEGKEFARGRLEQPICHCPKQVYITVSERCVFDCKFCPVPKLQGKVKSDEEIRQIVRDGLRSPELSAISITSGVWKTPAEEARKVARVVRLIRQELGDRDVPIGVSIYATDESSELLKEAGAAEVKYNIETVDREIFEKVCPGLSFDYIVKSLEHAVEVFGRNHVFSNILIGMGESDDTVIKGMEMLAIKGVIPILRKTNPHPLRAGEIKIEPVSAARLLKLATEQRRIIEKYGLDAKKALTGCIPCTGCDITPILDL</sequence>
<name>Q0W491_METAR</name>
<dbReference type="GeneID" id="5144148"/>
<dbReference type="SFLD" id="SFLDS00029">
    <property type="entry name" value="Radical_SAM"/>
    <property type="match status" value="1"/>
</dbReference>
<gene>
    <name evidence="6" type="ORF">RCIX1549</name>
</gene>
<evidence type="ECO:0000259" key="5">
    <source>
        <dbReference type="PROSITE" id="PS51918"/>
    </source>
</evidence>
<dbReference type="eggNOG" id="arCOG00662">
    <property type="taxonomic scope" value="Archaea"/>
</dbReference>
<evidence type="ECO:0000256" key="4">
    <source>
        <dbReference type="ARBA" id="ARBA00023014"/>
    </source>
</evidence>
<dbReference type="KEGG" id="rci:RCIX1549"/>
<dbReference type="CDD" id="cd01335">
    <property type="entry name" value="Radical_SAM"/>
    <property type="match status" value="1"/>
</dbReference>
<feature type="domain" description="Radical SAM core" evidence="5">
    <location>
        <begin position="88"/>
        <end position="304"/>
    </location>
</feature>
<keyword evidence="7" id="KW-1185">Reference proteome</keyword>